<dbReference type="EMBL" id="BHYK01000014">
    <property type="protein sequence ID" value="GCD11076.1"/>
    <property type="molecule type" value="Genomic_DNA"/>
</dbReference>
<dbReference type="OrthoDB" id="1706305at2"/>
<dbReference type="Proteomes" id="UP000287872">
    <property type="component" value="Unassembled WGS sequence"/>
</dbReference>
<gene>
    <name evidence="1" type="ORF">Ctaglu_26990</name>
</gene>
<reference evidence="1 2" key="1">
    <citation type="submission" date="2018-11" db="EMBL/GenBank/DDBJ databases">
        <title>Genome sequencing and assembly of Clostridium tagluense strain A121.</title>
        <authorList>
            <person name="Murakami T."/>
            <person name="Segawa T."/>
            <person name="Shcherbakova V.A."/>
            <person name="Mori H."/>
            <person name="Yoshimura Y."/>
        </authorList>
    </citation>
    <scope>NUCLEOTIDE SEQUENCE [LARGE SCALE GENOMIC DNA]</scope>
    <source>
        <strain evidence="1 2">A121</strain>
    </source>
</reference>
<comment type="caution">
    <text evidence="1">The sequence shown here is derived from an EMBL/GenBank/DDBJ whole genome shotgun (WGS) entry which is preliminary data.</text>
</comment>
<evidence type="ECO:0000313" key="2">
    <source>
        <dbReference type="Proteomes" id="UP000287872"/>
    </source>
</evidence>
<evidence type="ECO:0000313" key="1">
    <source>
        <dbReference type="EMBL" id="GCD11076.1"/>
    </source>
</evidence>
<protein>
    <submittedName>
        <fullName evidence="1">Uncharacterized protein</fullName>
    </submittedName>
</protein>
<organism evidence="1 2">
    <name type="scientific">Clostridium tagluense</name>
    <dbReference type="NCBI Taxonomy" id="360422"/>
    <lineage>
        <taxon>Bacteria</taxon>
        <taxon>Bacillati</taxon>
        <taxon>Bacillota</taxon>
        <taxon>Clostridia</taxon>
        <taxon>Eubacteriales</taxon>
        <taxon>Clostridiaceae</taxon>
        <taxon>Clostridium</taxon>
    </lineage>
</organism>
<name>A0A401UNF5_9CLOT</name>
<accession>A0A401UNF5</accession>
<proteinExistence type="predicted"/>
<dbReference type="RefSeq" id="WP_125002554.1">
    <property type="nucleotide sequence ID" value="NZ_BHYK01000014.1"/>
</dbReference>
<keyword evidence="2" id="KW-1185">Reference proteome</keyword>
<sequence>MNLKFFDEDFYKPIDKEFETPEEQKYRYDIASLKAVIQPFLETLINASNFKFRLCLRIMLITRS</sequence>
<dbReference type="AlphaFoldDB" id="A0A401UNF5"/>